<gene>
    <name evidence="2" type="ORF">EZS27_015131</name>
</gene>
<dbReference type="InterPro" id="IPR024267">
    <property type="entry name" value="DUF4878"/>
</dbReference>
<dbReference type="Gene3D" id="3.10.450.50">
    <property type="match status" value="1"/>
</dbReference>
<dbReference type="EMBL" id="SNRY01000766">
    <property type="protein sequence ID" value="KAA6336727.1"/>
    <property type="molecule type" value="Genomic_DNA"/>
</dbReference>
<evidence type="ECO:0000259" key="1">
    <source>
        <dbReference type="Pfam" id="PF12870"/>
    </source>
</evidence>
<reference evidence="2" key="1">
    <citation type="submission" date="2019-03" db="EMBL/GenBank/DDBJ databases">
        <title>Single cell metagenomics reveals metabolic interactions within the superorganism composed of flagellate Streblomastix strix and complex community of Bacteroidetes bacteria on its surface.</title>
        <authorList>
            <person name="Treitli S.C."/>
            <person name="Kolisko M."/>
            <person name="Husnik F."/>
            <person name="Keeling P."/>
            <person name="Hampl V."/>
        </authorList>
    </citation>
    <scope>NUCLEOTIDE SEQUENCE</scope>
    <source>
        <strain evidence="2">STM</strain>
    </source>
</reference>
<protein>
    <recommendedName>
        <fullName evidence="1">DUF4878 domain-containing protein</fullName>
    </recommendedName>
</protein>
<sequence length="138" mass="15344">MKKIIYFSLLLITLFTIAACFSETETPGAAAKKYAEYLVSGDYEKFVDAIAIESDEDQAPEQIKETKDGILSLLKEKGAKAIEERGGIESTEVVSETISEDGKTAKVVIKQTYGNGEVEENDYNMVKEENTWKMSEVK</sequence>
<feature type="domain" description="DUF4878" evidence="1">
    <location>
        <begin position="19"/>
        <end position="134"/>
    </location>
</feature>
<dbReference type="AlphaFoldDB" id="A0A5J4RRV0"/>
<accession>A0A5J4RRV0</accession>
<evidence type="ECO:0000313" key="2">
    <source>
        <dbReference type="EMBL" id="KAA6336727.1"/>
    </source>
</evidence>
<dbReference type="Pfam" id="PF12870">
    <property type="entry name" value="DUF4878"/>
    <property type="match status" value="1"/>
</dbReference>
<proteinExistence type="predicted"/>
<comment type="caution">
    <text evidence="2">The sequence shown here is derived from an EMBL/GenBank/DDBJ whole genome shotgun (WGS) entry which is preliminary data.</text>
</comment>
<dbReference type="PROSITE" id="PS51257">
    <property type="entry name" value="PROKAR_LIPOPROTEIN"/>
    <property type="match status" value="1"/>
</dbReference>
<organism evidence="2">
    <name type="scientific">termite gut metagenome</name>
    <dbReference type="NCBI Taxonomy" id="433724"/>
    <lineage>
        <taxon>unclassified sequences</taxon>
        <taxon>metagenomes</taxon>
        <taxon>organismal metagenomes</taxon>
    </lineage>
</organism>
<name>A0A5J4RRV0_9ZZZZ</name>